<reference evidence="1 2" key="1">
    <citation type="journal article" date="2006" name="Science">
        <title>The genome of black cottonwood, Populus trichocarpa (Torr. &amp; Gray).</title>
        <authorList>
            <person name="Tuskan G.A."/>
            <person name="Difazio S."/>
            <person name="Jansson S."/>
            <person name="Bohlmann J."/>
            <person name="Grigoriev I."/>
            <person name="Hellsten U."/>
            <person name="Putnam N."/>
            <person name="Ralph S."/>
            <person name="Rombauts S."/>
            <person name="Salamov A."/>
            <person name="Schein J."/>
            <person name="Sterck L."/>
            <person name="Aerts A."/>
            <person name="Bhalerao R.R."/>
            <person name="Bhalerao R.P."/>
            <person name="Blaudez D."/>
            <person name="Boerjan W."/>
            <person name="Brun A."/>
            <person name="Brunner A."/>
            <person name="Busov V."/>
            <person name="Campbell M."/>
            <person name="Carlson J."/>
            <person name="Chalot M."/>
            <person name="Chapman J."/>
            <person name="Chen G.L."/>
            <person name="Cooper D."/>
            <person name="Coutinho P.M."/>
            <person name="Couturier J."/>
            <person name="Covert S."/>
            <person name="Cronk Q."/>
            <person name="Cunningham R."/>
            <person name="Davis J."/>
            <person name="Degroeve S."/>
            <person name="Dejardin A."/>
            <person name="Depamphilis C."/>
            <person name="Detter J."/>
            <person name="Dirks B."/>
            <person name="Dubchak I."/>
            <person name="Duplessis S."/>
            <person name="Ehlting J."/>
            <person name="Ellis B."/>
            <person name="Gendler K."/>
            <person name="Goodstein D."/>
            <person name="Gribskov M."/>
            <person name="Grimwood J."/>
            <person name="Groover A."/>
            <person name="Gunter L."/>
            <person name="Hamberger B."/>
            <person name="Heinze B."/>
            <person name="Helariutta Y."/>
            <person name="Henrissat B."/>
            <person name="Holligan D."/>
            <person name="Holt R."/>
            <person name="Huang W."/>
            <person name="Islam-Faridi N."/>
            <person name="Jones S."/>
            <person name="Jones-Rhoades M."/>
            <person name="Jorgensen R."/>
            <person name="Joshi C."/>
            <person name="Kangasjarvi J."/>
            <person name="Karlsson J."/>
            <person name="Kelleher C."/>
            <person name="Kirkpatrick R."/>
            <person name="Kirst M."/>
            <person name="Kohler A."/>
            <person name="Kalluri U."/>
            <person name="Larimer F."/>
            <person name="Leebens-Mack J."/>
            <person name="Leple J.C."/>
            <person name="Locascio P."/>
            <person name="Lou Y."/>
            <person name="Lucas S."/>
            <person name="Martin F."/>
            <person name="Montanini B."/>
            <person name="Napoli C."/>
            <person name="Nelson D.R."/>
            <person name="Nelson C."/>
            <person name="Nieminen K."/>
            <person name="Nilsson O."/>
            <person name="Pereda V."/>
            <person name="Peter G."/>
            <person name="Philippe R."/>
            <person name="Pilate G."/>
            <person name="Poliakov A."/>
            <person name="Razumovskaya J."/>
            <person name="Richardson P."/>
            <person name="Rinaldi C."/>
            <person name="Ritland K."/>
            <person name="Rouze P."/>
            <person name="Ryaboy D."/>
            <person name="Schmutz J."/>
            <person name="Schrader J."/>
            <person name="Segerman B."/>
            <person name="Shin H."/>
            <person name="Siddiqui A."/>
            <person name="Sterky F."/>
            <person name="Terry A."/>
            <person name="Tsai C.J."/>
            <person name="Uberbacher E."/>
            <person name="Unneberg P."/>
            <person name="Vahala J."/>
            <person name="Wall K."/>
            <person name="Wessler S."/>
            <person name="Yang G."/>
            <person name="Yin T."/>
            <person name="Douglas C."/>
            <person name="Marra M."/>
            <person name="Sandberg G."/>
            <person name="Van de Peer Y."/>
            <person name="Rokhsar D."/>
        </authorList>
    </citation>
    <scope>NUCLEOTIDE SEQUENCE [LARGE SCALE GENOMIC DNA]</scope>
    <source>
        <strain evidence="2">cv. Nisqually</strain>
    </source>
</reference>
<name>A0A2K1WXC1_POPTR</name>
<dbReference type="Proteomes" id="UP000006729">
    <property type="component" value="Chromosome 18"/>
</dbReference>
<sequence>MVLVLENSVEVSVHTYSIREHFFLVIKKRVGAEILCEIDTLVHRHSSSSASIAAASTLSLLVAPHKIDILLARCTPFFRECIFRATSLYKRRPRYCVLGLLVPPNFFKEKRNSGSGLKVA</sequence>
<gene>
    <name evidence="1" type="ORF">POPTR_018G073200</name>
</gene>
<dbReference type="AlphaFoldDB" id="A0A2K1WXC1"/>
<accession>A0A2K1WXC1</accession>
<evidence type="ECO:0000313" key="1">
    <source>
        <dbReference type="EMBL" id="PNS93172.1"/>
    </source>
</evidence>
<dbReference type="InParanoid" id="A0A2K1WXC1"/>
<protein>
    <submittedName>
        <fullName evidence="1">Uncharacterized protein</fullName>
    </submittedName>
</protein>
<dbReference type="EMBL" id="CM009307">
    <property type="protein sequence ID" value="PNS93172.1"/>
    <property type="molecule type" value="Genomic_DNA"/>
</dbReference>
<proteinExistence type="predicted"/>
<organism evidence="1 2">
    <name type="scientific">Populus trichocarpa</name>
    <name type="common">Western balsam poplar</name>
    <name type="synonym">Populus balsamifera subsp. trichocarpa</name>
    <dbReference type="NCBI Taxonomy" id="3694"/>
    <lineage>
        <taxon>Eukaryota</taxon>
        <taxon>Viridiplantae</taxon>
        <taxon>Streptophyta</taxon>
        <taxon>Embryophyta</taxon>
        <taxon>Tracheophyta</taxon>
        <taxon>Spermatophyta</taxon>
        <taxon>Magnoliopsida</taxon>
        <taxon>eudicotyledons</taxon>
        <taxon>Gunneridae</taxon>
        <taxon>Pentapetalae</taxon>
        <taxon>rosids</taxon>
        <taxon>fabids</taxon>
        <taxon>Malpighiales</taxon>
        <taxon>Salicaceae</taxon>
        <taxon>Saliceae</taxon>
        <taxon>Populus</taxon>
    </lineage>
</organism>
<keyword evidence="2" id="KW-1185">Reference proteome</keyword>
<evidence type="ECO:0000313" key="2">
    <source>
        <dbReference type="Proteomes" id="UP000006729"/>
    </source>
</evidence>